<accession>A0AAN6RQ97</accession>
<evidence type="ECO:0000256" key="1">
    <source>
        <dbReference type="SAM" id="MobiDB-lite"/>
    </source>
</evidence>
<evidence type="ECO:0000313" key="2">
    <source>
        <dbReference type="EMBL" id="KAK3899030.1"/>
    </source>
</evidence>
<feature type="compositionally biased region" description="Gly residues" evidence="1">
    <location>
        <begin position="136"/>
        <end position="148"/>
    </location>
</feature>
<reference evidence="2" key="1">
    <citation type="journal article" date="2023" name="Mol. Phylogenet. Evol.">
        <title>Genome-scale phylogeny and comparative genomics of the fungal order Sordariales.</title>
        <authorList>
            <person name="Hensen N."/>
            <person name="Bonometti L."/>
            <person name="Westerberg I."/>
            <person name="Brannstrom I.O."/>
            <person name="Guillou S."/>
            <person name="Cros-Aarteil S."/>
            <person name="Calhoun S."/>
            <person name="Haridas S."/>
            <person name="Kuo A."/>
            <person name="Mondo S."/>
            <person name="Pangilinan J."/>
            <person name="Riley R."/>
            <person name="LaButti K."/>
            <person name="Andreopoulos B."/>
            <person name="Lipzen A."/>
            <person name="Chen C."/>
            <person name="Yan M."/>
            <person name="Daum C."/>
            <person name="Ng V."/>
            <person name="Clum A."/>
            <person name="Steindorff A."/>
            <person name="Ohm R.A."/>
            <person name="Martin F."/>
            <person name="Silar P."/>
            <person name="Natvig D.O."/>
            <person name="Lalanne C."/>
            <person name="Gautier V."/>
            <person name="Ament-Velasquez S.L."/>
            <person name="Kruys A."/>
            <person name="Hutchinson M.I."/>
            <person name="Powell A.J."/>
            <person name="Barry K."/>
            <person name="Miller A.N."/>
            <person name="Grigoriev I.V."/>
            <person name="Debuchy R."/>
            <person name="Gladieux P."/>
            <person name="Hiltunen Thoren M."/>
            <person name="Johannesson H."/>
        </authorList>
    </citation>
    <scope>NUCLEOTIDE SEQUENCE</scope>
    <source>
        <strain evidence="2">CBS 103.79</strain>
    </source>
</reference>
<sequence>MASIASRSAASPSVSASAQPASTVPTSIGSIDDSDPLTIQFTTVQELFAAINCAPGDFLTATVTTNHHLTISPSSFAEIVREGEQRRRNFCFITIPTDLHEQLHHQLYDSFRDQLVRSGRENTWTTLGTATCQGQGHPGGDCGEGDSTGGPIPDRDMKRVWPALVVEAGVSQSLAGLRQTIRWWFSASDHQVQLVLLAKFEPTRCAIILERWEEEPSATRPGAMTTRNAAALQPVLQQTIAITQDASAEPISYQVASSALVLRFKLLFLRDPGPGEGDFVLSVQDLENYARDVLRYM</sequence>
<comment type="caution">
    <text evidence="2">The sequence shown here is derived from an EMBL/GenBank/DDBJ whole genome shotgun (WGS) entry which is preliminary data.</text>
</comment>
<dbReference type="Proteomes" id="UP001303889">
    <property type="component" value="Unassembled WGS sequence"/>
</dbReference>
<proteinExistence type="predicted"/>
<feature type="region of interest" description="Disordered" evidence="1">
    <location>
        <begin position="128"/>
        <end position="153"/>
    </location>
</feature>
<feature type="region of interest" description="Disordered" evidence="1">
    <location>
        <begin position="1"/>
        <end position="29"/>
    </location>
</feature>
<feature type="compositionally biased region" description="Low complexity" evidence="1">
    <location>
        <begin position="1"/>
        <end position="27"/>
    </location>
</feature>
<gene>
    <name evidence="2" type="ORF">C8A05DRAFT_46804</name>
</gene>
<dbReference type="AlphaFoldDB" id="A0AAN6RQ97"/>
<protein>
    <submittedName>
        <fullName evidence="2">Uncharacterized protein</fullName>
    </submittedName>
</protein>
<name>A0AAN6RQ97_9PEZI</name>
<reference evidence="2" key="2">
    <citation type="submission" date="2023-05" db="EMBL/GenBank/DDBJ databases">
        <authorList>
            <consortium name="Lawrence Berkeley National Laboratory"/>
            <person name="Steindorff A."/>
            <person name="Hensen N."/>
            <person name="Bonometti L."/>
            <person name="Westerberg I."/>
            <person name="Brannstrom I.O."/>
            <person name="Guillou S."/>
            <person name="Cros-Aarteil S."/>
            <person name="Calhoun S."/>
            <person name="Haridas S."/>
            <person name="Kuo A."/>
            <person name="Mondo S."/>
            <person name="Pangilinan J."/>
            <person name="Riley R."/>
            <person name="Labutti K."/>
            <person name="Andreopoulos B."/>
            <person name="Lipzen A."/>
            <person name="Chen C."/>
            <person name="Yanf M."/>
            <person name="Daum C."/>
            <person name="Ng V."/>
            <person name="Clum A."/>
            <person name="Ohm R."/>
            <person name="Martin F."/>
            <person name="Silar P."/>
            <person name="Natvig D."/>
            <person name="Lalanne C."/>
            <person name="Gautier V."/>
            <person name="Ament-Velasquez S.L."/>
            <person name="Kruys A."/>
            <person name="Hutchinson M.I."/>
            <person name="Powell A.J."/>
            <person name="Barry K."/>
            <person name="Miller A.N."/>
            <person name="Grigoriev I.V."/>
            <person name="Debuchy R."/>
            <person name="Gladieux P."/>
            <person name="Thoren M.H."/>
            <person name="Johannesson H."/>
        </authorList>
    </citation>
    <scope>NUCLEOTIDE SEQUENCE</scope>
    <source>
        <strain evidence="2">CBS 103.79</strain>
    </source>
</reference>
<keyword evidence="3" id="KW-1185">Reference proteome</keyword>
<evidence type="ECO:0000313" key="3">
    <source>
        <dbReference type="Proteomes" id="UP001303889"/>
    </source>
</evidence>
<organism evidence="2 3">
    <name type="scientific">Staphylotrichum tortipilum</name>
    <dbReference type="NCBI Taxonomy" id="2831512"/>
    <lineage>
        <taxon>Eukaryota</taxon>
        <taxon>Fungi</taxon>
        <taxon>Dikarya</taxon>
        <taxon>Ascomycota</taxon>
        <taxon>Pezizomycotina</taxon>
        <taxon>Sordariomycetes</taxon>
        <taxon>Sordariomycetidae</taxon>
        <taxon>Sordariales</taxon>
        <taxon>Chaetomiaceae</taxon>
        <taxon>Staphylotrichum</taxon>
    </lineage>
</organism>
<dbReference type="EMBL" id="MU855843">
    <property type="protein sequence ID" value="KAK3899030.1"/>
    <property type="molecule type" value="Genomic_DNA"/>
</dbReference>